<protein>
    <submittedName>
        <fullName evidence="2">Uncharacterized protein</fullName>
    </submittedName>
</protein>
<name>A0A3P3R6X9_9EURY</name>
<dbReference type="EMBL" id="RRCH01000029">
    <property type="protein sequence ID" value="RRJ29196.1"/>
    <property type="molecule type" value="Genomic_DNA"/>
</dbReference>
<dbReference type="OrthoDB" id="174349at2157"/>
<dbReference type="AlphaFoldDB" id="A0A3P3R6X9"/>
<dbReference type="RefSeq" id="WP_124955684.1">
    <property type="nucleotide sequence ID" value="NZ_RRCH01000029.1"/>
</dbReference>
<accession>A0A3P3R6X9</accession>
<proteinExistence type="predicted"/>
<organism evidence="2 3">
    <name type="scientific">Halocatena pleomorpha</name>
    <dbReference type="NCBI Taxonomy" id="1785090"/>
    <lineage>
        <taxon>Archaea</taxon>
        <taxon>Methanobacteriati</taxon>
        <taxon>Methanobacteriota</taxon>
        <taxon>Stenosarchaea group</taxon>
        <taxon>Halobacteria</taxon>
        <taxon>Halobacteriales</taxon>
        <taxon>Natronomonadaceae</taxon>
        <taxon>Halocatena</taxon>
    </lineage>
</organism>
<keyword evidence="1" id="KW-1133">Transmembrane helix</keyword>
<keyword evidence="1" id="KW-0812">Transmembrane</keyword>
<evidence type="ECO:0000313" key="2">
    <source>
        <dbReference type="EMBL" id="RRJ29196.1"/>
    </source>
</evidence>
<dbReference type="Proteomes" id="UP000282322">
    <property type="component" value="Unassembled WGS sequence"/>
</dbReference>
<reference evidence="2 3" key="1">
    <citation type="submission" date="2018-11" db="EMBL/GenBank/DDBJ databases">
        <title>Taxonoimc description of Halomarina strain SPP-AMP-1.</title>
        <authorList>
            <person name="Pal Y."/>
            <person name="Srinivasana K."/>
            <person name="Verma A."/>
            <person name="Kumar P."/>
        </authorList>
    </citation>
    <scope>NUCLEOTIDE SEQUENCE [LARGE SCALE GENOMIC DNA]</scope>
    <source>
        <strain evidence="2 3">SPP-AMP-1</strain>
    </source>
</reference>
<feature type="transmembrane region" description="Helical" evidence="1">
    <location>
        <begin position="6"/>
        <end position="31"/>
    </location>
</feature>
<feature type="transmembrane region" description="Helical" evidence="1">
    <location>
        <begin position="43"/>
        <end position="65"/>
    </location>
</feature>
<keyword evidence="3" id="KW-1185">Reference proteome</keyword>
<evidence type="ECO:0000256" key="1">
    <source>
        <dbReference type="SAM" id="Phobius"/>
    </source>
</evidence>
<gene>
    <name evidence="2" type="ORF">EIK79_13750</name>
</gene>
<sequence length="69" mass="7706">MRRQTYGTLSVIAFTLILVSFVILGFSRIVLPYRTARMLAAPTLLVGFALVCFLFIQGVLSWIGVSRLQ</sequence>
<evidence type="ECO:0000313" key="3">
    <source>
        <dbReference type="Proteomes" id="UP000282322"/>
    </source>
</evidence>
<keyword evidence="1" id="KW-0472">Membrane</keyword>
<comment type="caution">
    <text evidence="2">The sequence shown here is derived from an EMBL/GenBank/DDBJ whole genome shotgun (WGS) entry which is preliminary data.</text>
</comment>